<comment type="caution">
    <text evidence="2">The sequence shown here is derived from an EMBL/GenBank/DDBJ whole genome shotgun (WGS) entry which is preliminary data.</text>
</comment>
<dbReference type="RefSeq" id="WP_237360323.1">
    <property type="nucleotide sequence ID" value="NZ_CAKLDM010000001.1"/>
</dbReference>
<proteinExistence type="predicted"/>
<name>A0ABN8DZG1_9VIBR</name>
<feature type="signal peptide" evidence="1">
    <location>
        <begin position="1"/>
        <end position="23"/>
    </location>
</feature>
<reference evidence="2" key="1">
    <citation type="submission" date="2021-11" db="EMBL/GenBank/DDBJ databases">
        <authorList>
            <person name="Rodrigo-Torres L."/>
            <person name="Arahal R. D."/>
            <person name="Lucena T."/>
        </authorList>
    </citation>
    <scope>NUCLEOTIDE SEQUENCE</scope>
    <source>
        <strain evidence="2">CECT 7928</strain>
    </source>
</reference>
<accession>A0ABN8DZG1</accession>
<dbReference type="EMBL" id="CAKLDM010000001">
    <property type="protein sequence ID" value="CAH0537121.1"/>
    <property type="molecule type" value="Genomic_DNA"/>
</dbReference>
<sequence>MKRHQFYILGLVIALVCTSDVLAAQTVAGVEFKVVDKHENIICDLFVPTSQDSFMYGSYIRFETQRPSMNVRPTDRKLTKGYEFILSNDTNRLDVYEYTSVPSTCSTNHSSCAYSGMHQGFTHYVFPETLIHKSHHFRLENGKRLEVTPY</sequence>
<evidence type="ECO:0000256" key="1">
    <source>
        <dbReference type="SAM" id="SignalP"/>
    </source>
</evidence>
<organism evidence="2 3">
    <name type="scientific">Vibrio marisflavi CECT 7928</name>
    <dbReference type="NCBI Taxonomy" id="634439"/>
    <lineage>
        <taxon>Bacteria</taxon>
        <taxon>Pseudomonadati</taxon>
        <taxon>Pseudomonadota</taxon>
        <taxon>Gammaproteobacteria</taxon>
        <taxon>Vibrionales</taxon>
        <taxon>Vibrionaceae</taxon>
        <taxon>Vibrio</taxon>
    </lineage>
</organism>
<keyword evidence="3" id="KW-1185">Reference proteome</keyword>
<gene>
    <name evidence="2" type="ORF">VMF7928_00949</name>
</gene>
<protein>
    <recommendedName>
        <fullName evidence="4">Secreted protein</fullName>
    </recommendedName>
</protein>
<evidence type="ECO:0000313" key="3">
    <source>
        <dbReference type="Proteomes" id="UP000838748"/>
    </source>
</evidence>
<dbReference type="Proteomes" id="UP000838748">
    <property type="component" value="Unassembled WGS sequence"/>
</dbReference>
<evidence type="ECO:0000313" key="2">
    <source>
        <dbReference type="EMBL" id="CAH0537121.1"/>
    </source>
</evidence>
<feature type="chain" id="PRO_5047395735" description="Secreted protein" evidence="1">
    <location>
        <begin position="24"/>
        <end position="150"/>
    </location>
</feature>
<keyword evidence="1" id="KW-0732">Signal</keyword>
<evidence type="ECO:0008006" key="4">
    <source>
        <dbReference type="Google" id="ProtNLM"/>
    </source>
</evidence>